<accession>A0A318QWM0</accession>
<reference evidence="2 3" key="1">
    <citation type="submission" date="2017-07" db="EMBL/GenBank/DDBJ databases">
        <title>A draft genome sequence of Komagataeibacter oboediens LMG 18849.</title>
        <authorList>
            <person name="Skraban J."/>
            <person name="Cleenwerck I."/>
            <person name="Vandamme P."/>
            <person name="Trcek J."/>
        </authorList>
    </citation>
    <scope>NUCLEOTIDE SEQUENCE [LARGE SCALE GENOMIC DNA]</scope>
    <source>
        <strain evidence="2 3">LMG 18849</strain>
    </source>
</reference>
<protein>
    <recommendedName>
        <fullName evidence="4">Autotransporter outer membrane beta-barrel domain-containing protein</fullName>
    </recommendedName>
</protein>
<dbReference type="EMBL" id="NKTX01000232">
    <property type="protein sequence ID" value="PYD77293.1"/>
    <property type="molecule type" value="Genomic_DNA"/>
</dbReference>
<evidence type="ECO:0000256" key="1">
    <source>
        <dbReference type="ARBA" id="ARBA00022729"/>
    </source>
</evidence>
<dbReference type="Pfam" id="PF12951">
    <property type="entry name" value="PATR"/>
    <property type="match status" value="2"/>
</dbReference>
<name>A0A318QWM0_9PROT</name>
<organism evidence="2 3">
    <name type="scientific">Komagataeibacter oboediens</name>
    <dbReference type="NCBI Taxonomy" id="65958"/>
    <lineage>
        <taxon>Bacteria</taxon>
        <taxon>Pseudomonadati</taxon>
        <taxon>Pseudomonadota</taxon>
        <taxon>Alphaproteobacteria</taxon>
        <taxon>Acetobacterales</taxon>
        <taxon>Acetobacteraceae</taxon>
        <taxon>Komagataeibacter</taxon>
    </lineage>
</organism>
<proteinExistence type="predicted"/>
<evidence type="ECO:0000313" key="3">
    <source>
        <dbReference type="Proteomes" id="UP000247417"/>
    </source>
</evidence>
<evidence type="ECO:0000313" key="2">
    <source>
        <dbReference type="EMBL" id="PYD77293.1"/>
    </source>
</evidence>
<dbReference type="Proteomes" id="UP000247417">
    <property type="component" value="Unassembled WGS sequence"/>
</dbReference>
<sequence length="120" mass="11357">MNGSGAQILIGTNTYTGSTSVKNGTLGLGEAGSIADSSIVDVSQGAIFDISQTNSGASVKDMGGAGGIDLGSQTLTLTAADPDTVYSGVASGSGGLTVSGGTETLSGANTYTGVTTVASG</sequence>
<keyword evidence="1" id="KW-0732">Signal</keyword>
<feature type="non-terminal residue" evidence="2">
    <location>
        <position position="120"/>
    </location>
</feature>
<gene>
    <name evidence="2" type="ORF">CFR80_18430</name>
</gene>
<dbReference type="AlphaFoldDB" id="A0A318QWM0"/>
<comment type="caution">
    <text evidence="2">The sequence shown here is derived from an EMBL/GenBank/DDBJ whole genome shotgun (WGS) entry which is preliminary data.</text>
</comment>
<evidence type="ECO:0008006" key="4">
    <source>
        <dbReference type="Google" id="ProtNLM"/>
    </source>
</evidence>
<dbReference type="NCBIfam" id="TIGR02601">
    <property type="entry name" value="autotrns_rpt"/>
    <property type="match status" value="1"/>
</dbReference>
<dbReference type="InterPro" id="IPR013425">
    <property type="entry name" value="Autotrns_rpt"/>
</dbReference>